<reference evidence="11 12" key="1">
    <citation type="submission" date="2015-07" db="EMBL/GenBank/DDBJ databases">
        <title>Whole genome sequencing of Bosea vaviloviae isolated from cave pool.</title>
        <authorList>
            <person name="Tan N.E.H."/>
            <person name="Lee Y.P."/>
            <person name="Gan H.M."/>
            <person name="Barton H."/>
            <person name="Savka M.A."/>
        </authorList>
    </citation>
    <scope>NUCLEOTIDE SEQUENCE [LARGE SCALE GENOMIC DNA]</scope>
    <source>
        <strain evidence="11 12">SD260</strain>
    </source>
</reference>
<name>A0A0N0M9L7_9HYPH</name>
<evidence type="ECO:0000256" key="3">
    <source>
        <dbReference type="ARBA" id="ARBA00022475"/>
    </source>
</evidence>
<dbReference type="EMBL" id="LGSZ01000063">
    <property type="protein sequence ID" value="KPH76967.1"/>
    <property type="molecule type" value="Genomic_DNA"/>
</dbReference>
<sequence length="158" mass="16421">MNVAGALILLIVGVGALDMVMSFALNKPIAAATNLSEELLPPSVFLSTGMVVRNRADIVVDVLTEWMSEPVKRVAGVLAAVLSFVFLGILALGAVKLAVSSVAIRETAVAAGEFAVWPMKVAFAIGVCMTSFEAARIVVLSLIAPADVIPAANKNEEN</sequence>
<evidence type="ECO:0000256" key="2">
    <source>
        <dbReference type="ARBA" id="ARBA00022448"/>
    </source>
</evidence>
<evidence type="ECO:0000313" key="11">
    <source>
        <dbReference type="EMBL" id="KPH76967.1"/>
    </source>
</evidence>
<evidence type="ECO:0000259" key="10">
    <source>
        <dbReference type="Pfam" id="PF04290"/>
    </source>
</evidence>
<keyword evidence="12" id="KW-1185">Reference proteome</keyword>
<keyword evidence="3" id="KW-1003">Cell membrane</keyword>
<dbReference type="PANTHER" id="PTHR35011">
    <property type="entry name" value="2,3-DIKETO-L-GULONATE TRAP TRANSPORTER SMALL PERMEASE PROTEIN YIAM"/>
    <property type="match status" value="1"/>
</dbReference>
<evidence type="ECO:0000256" key="5">
    <source>
        <dbReference type="ARBA" id="ARBA00022692"/>
    </source>
</evidence>
<dbReference type="GO" id="GO:0022857">
    <property type="term" value="F:transmembrane transporter activity"/>
    <property type="evidence" value="ECO:0007669"/>
    <property type="project" value="UniProtKB-UniRule"/>
</dbReference>
<keyword evidence="5 9" id="KW-0812">Transmembrane</keyword>
<comment type="similarity">
    <text evidence="8 9">Belongs to the TRAP transporter small permease family.</text>
</comment>
<comment type="function">
    <text evidence="9">Part of the tripartite ATP-independent periplasmic (TRAP) transport system.</text>
</comment>
<dbReference type="AlphaFoldDB" id="A0A0N0M9L7"/>
<dbReference type="InterPro" id="IPR055348">
    <property type="entry name" value="DctQ"/>
</dbReference>
<feature type="domain" description="Tripartite ATP-independent periplasmic transporters DctQ component" evidence="10">
    <location>
        <begin position="11"/>
        <end position="136"/>
    </location>
</feature>
<evidence type="ECO:0000256" key="7">
    <source>
        <dbReference type="ARBA" id="ARBA00023136"/>
    </source>
</evidence>
<dbReference type="Pfam" id="PF04290">
    <property type="entry name" value="DctQ"/>
    <property type="match status" value="1"/>
</dbReference>
<gene>
    <name evidence="11" type="ORF">AE618_23040</name>
</gene>
<keyword evidence="7 9" id="KW-0472">Membrane</keyword>
<evidence type="ECO:0000256" key="6">
    <source>
        <dbReference type="ARBA" id="ARBA00022989"/>
    </source>
</evidence>
<dbReference type="Proteomes" id="UP000037822">
    <property type="component" value="Unassembled WGS sequence"/>
</dbReference>
<evidence type="ECO:0000256" key="1">
    <source>
        <dbReference type="ARBA" id="ARBA00004429"/>
    </source>
</evidence>
<comment type="caution">
    <text evidence="9">Lacks conserved residue(s) required for the propagation of feature annotation.</text>
</comment>
<dbReference type="GO" id="GO:0005886">
    <property type="term" value="C:plasma membrane"/>
    <property type="evidence" value="ECO:0007669"/>
    <property type="project" value="UniProtKB-SubCell"/>
</dbReference>
<feature type="transmembrane region" description="Helical" evidence="9">
    <location>
        <begin position="74"/>
        <end position="95"/>
    </location>
</feature>
<evidence type="ECO:0000256" key="4">
    <source>
        <dbReference type="ARBA" id="ARBA00022519"/>
    </source>
</evidence>
<evidence type="ECO:0000256" key="8">
    <source>
        <dbReference type="ARBA" id="ARBA00038436"/>
    </source>
</evidence>
<dbReference type="InterPro" id="IPR007387">
    <property type="entry name" value="TRAP_DctQ"/>
</dbReference>
<comment type="caution">
    <text evidence="11">The sequence shown here is derived from an EMBL/GenBank/DDBJ whole genome shotgun (WGS) entry which is preliminary data.</text>
</comment>
<protein>
    <recommendedName>
        <fullName evidence="9">TRAP transporter small permease protein</fullName>
    </recommendedName>
</protein>
<accession>A0A0N0M9L7</accession>
<keyword evidence="2 9" id="KW-0813">Transport</keyword>
<keyword evidence="6 9" id="KW-1133">Transmembrane helix</keyword>
<evidence type="ECO:0000313" key="12">
    <source>
        <dbReference type="Proteomes" id="UP000037822"/>
    </source>
</evidence>
<evidence type="ECO:0000256" key="9">
    <source>
        <dbReference type="RuleBase" id="RU369079"/>
    </source>
</evidence>
<dbReference type="PATRIC" id="fig|1526658.3.peg.4718"/>
<comment type="subcellular location">
    <subcellularLocation>
        <location evidence="1 9">Cell inner membrane</location>
        <topology evidence="1 9">Multi-pass membrane protein</topology>
    </subcellularLocation>
</comment>
<keyword evidence="4 9" id="KW-0997">Cell inner membrane</keyword>
<comment type="subunit">
    <text evidence="9">The complex comprises the extracytoplasmic solute receptor protein and the two transmembrane proteins.</text>
</comment>
<proteinExistence type="inferred from homology"/>
<organism evidence="11 12">
    <name type="scientific">Bosea vaviloviae</name>
    <dbReference type="NCBI Taxonomy" id="1526658"/>
    <lineage>
        <taxon>Bacteria</taxon>
        <taxon>Pseudomonadati</taxon>
        <taxon>Pseudomonadota</taxon>
        <taxon>Alphaproteobacteria</taxon>
        <taxon>Hyphomicrobiales</taxon>
        <taxon>Boseaceae</taxon>
        <taxon>Bosea</taxon>
    </lineage>
</organism>